<dbReference type="SUPFAM" id="SSF161098">
    <property type="entry name" value="MetI-like"/>
    <property type="match status" value="1"/>
</dbReference>
<dbReference type="PATRIC" id="fig|1515334.3.peg.4632"/>
<protein>
    <submittedName>
        <fullName evidence="9">Oligopeptide ABC transporter permease protein</fullName>
    </submittedName>
</protein>
<keyword evidence="6 7" id="KW-0472">Membrane</keyword>
<dbReference type="InterPro" id="IPR000515">
    <property type="entry name" value="MetI-like"/>
</dbReference>
<evidence type="ECO:0000313" key="10">
    <source>
        <dbReference type="Proteomes" id="UP000030960"/>
    </source>
</evidence>
<dbReference type="PANTHER" id="PTHR43163:SF6">
    <property type="entry name" value="DIPEPTIDE TRANSPORT SYSTEM PERMEASE PROTEIN DPPB-RELATED"/>
    <property type="match status" value="1"/>
</dbReference>
<evidence type="ECO:0000256" key="1">
    <source>
        <dbReference type="ARBA" id="ARBA00004651"/>
    </source>
</evidence>
<comment type="caution">
    <text evidence="9">The sequence shown here is derived from an EMBL/GenBank/DDBJ whole genome shotgun (WGS) entry which is preliminary data.</text>
</comment>
<evidence type="ECO:0000256" key="6">
    <source>
        <dbReference type="ARBA" id="ARBA00023136"/>
    </source>
</evidence>
<reference evidence="9 10" key="1">
    <citation type="submission" date="2014-10" db="EMBL/GenBank/DDBJ databases">
        <title>Genome sequence of Ponticoccus sp. strain UMTAT08 isolated from clonal culture of toxic dinoflagellate Alexandrium tamiyavanichii.</title>
        <authorList>
            <person name="Gan H.Y."/>
            <person name="Muhd D.-D."/>
            <person name="Mohd Noor M.E."/>
            <person name="Yeong Y.S."/>
            <person name="Usup G."/>
        </authorList>
    </citation>
    <scope>NUCLEOTIDE SEQUENCE [LARGE SCALE GENOMIC DNA]</scope>
    <source>
        <strain evidence="9 10">UMTAT08</strain>
    </source>
</reference>
<dbReference type="Pfam" id="PF19300">
    <property type="entry name" value="BPD_transp_1_N"/>
    <property type="match status" value="1"/>
</dbReference>
<comment type="similarity">
    <text evidence="7">Belongs to the binding-protein-dependent transport system permease family.</text>
</comment>
<feature type="transmembrane region" description="Helical" evidence="7">
    <location>
        <begin position="168"/>
        <end position="186"/>
    </location>
</feature>
<feature type="transmembrane region" description="Helical" evidence="7">
    <location>
        <begin position="12"/>
        <end position="31"/>
    </location>
</feature>
<dbReference type="RefSeq" id="WP_043145479.1">
    <property type="nucleotide sequence ID" value="NZ_JSUQ01000021.1"/>
</dbReference>
<dbReference type="Gene3D" id="1.10.3720.10">
    <property type="entry name" value="MetI-like"/>
    <property type="match status" value="1"/>
</dbReference>
<organism evidence="9 10">
    <name type="scientific">Mameliella alba</name>
    <dbReference type="NCBI Taxonomy" id="561184"/>
    <lineage>
        <taxon>Bacteria</taxon>
        <taxon>Pseudomonadati</taxon>
        <taxon>Pseudomonadota</taxon>
        <taxon>Alphaproteobacteria</taxon>
        <taxon>Rhodobacterales</taxon>
        <taxon>Roseobacteraceae</taxon>
        <taxon>Mameliella</taxon>
    </lineage>
</organism>
<dbReference type="EMBL" id="JSUQ01000021">
    <property type="protein sequence ID" value="KHQ50895.1"/>
    <property type="molecule type" value="Genomic_DNA"/>
</dbReference>
<keyword evidence="10" id="KW-1185">Reference proteome</keyword>
<dbReference type="Pfam" id="PF00528">
    <property type="entry name" value="BPD_transp_1"/>
    <property type="match status" value="1"/>
</dbReference>
<evidence type="ECO:0000256" key="2">
    <source>
        <dbReference type="ARBA" id="ARBA00022448"/>
    </source>
</evidence>
<keyword evidence="5 7" id="KW-1133">Transmembrane helix</keyword>
<keyword evidence="3" id="KW-1003">Cell membrane</keyword>
<dbReference type="CDD" id="cd06261">
    <property type="entry name" value="TM_PBP2"/>
    <property type="match status" value="1"/>
</dbReference>
<comment type="subcellular location">
    <subcellularLocation>
        <location evidence="1 7">Cell membrane</location>
        <topology evidence="1 7">Multi-pass membrane protein</topology>
    </subcellularLocation>
</comment>
<keyword evidence="2 7" id="KW-0813">Transport</keyword>
<dbReference type="PANTHER" id="PTHR43163">
    <property type="entry name" value="DIPEPTIDE TRANSPORT SYSTEM PERMEASE PROTEIN DPPB-RELATED"/>
    <property type="match status" value="1"/>
</dbReference>
<dbReference type="AlphaFoldDB" id="A0A0B3RHY1"/>
<name>A0A0B3RHY1_9RHOB</name>
<feature type="transmembrane region" description="Helical" evidence="7">
    <location>
        <begin position="228"/>
        <end position="254"/>
    </location>
</feature>
<dbReference type="PROSITE" id="PS50928">
    <property type="entry name" value="ABC_TM1"/>
    <property type="match status" value="1"/>
</dbReference>
<dbReference type="OrthoDB" id="9807402at2"/>
<dbReference type="GO" id="GO:0005886">
    <property type="term" value="C:plasma membrane"/>
    <property type="evidence" value="ECO:0007669"/>
    <property type="project" value="UniProtKB-SubCell"/>
</dbReference>
<dbReference type="InterPro" id="IPR045621">
    <property type="entry name" value="BPD_transp_1_N"/>
</dbReference>
<proteinExistence type="inferred from homology"/>
<evidence type="ECO:0000256" key="5">
    <source>
        <dbReference type="ARBA" id="ARBA00022989"/>
    </source>
</evidence>
<evidence type="ECO:0000259" key="8">
    <source>
        <dbReference type="PROSITE" id="PS50928"/>
    </source>
</evidence>
<dbReference type="InterPro" id="IPR035906">
    <property type="entry name" value="MetI-like_sf"/>
</dbReference>
<keyword evidence="4 7" id="KW-0812">Transmembrane</keyword>
<gene>
    <name evidence="9" type="ORF">OA50_04607</name>
</gene>
<feature type="domain" description="ABC transmembrane type-1" evidence="8">
    <location>
        <begin position="96"/>
        <end position="293"/>
    </location>
</feature>
<sequence>MKGLRFLLSRAAQGLIVMFGVSALVFFALFLTGDPAVLMMAPDSTAAEIDAFREAMGFDDPIIVQYGRFLADALQGDLGSSLRYSRPAMDLLAERLGATALLALSALLWSSLLGFLLGAIAAVRKNSPIDFAIRVISLLGQAVPVFWLALMLIILFSLNLRWLPSSGYGSLGHLVMPSLALGAYYLSAITRLVRSSLIETLGENYVRTARAKGLTEWRIVVRHALRNAMIPVVTLQGMYLASLMGGALVTEIIFAWPGIGRLAVEAIQNRDFPVVQAVVLFAALVFVVANFLVDVAYTWLNPRIRL</sequence>
<feature type="transmembrane region" description="Helical" evidence="7">
    <location>
        <begin position="96"/>
        <end position="123"/>
    </location>
</feature>
<evidence type="ECO:0000313" key="9">
    <source>
        <dbReference type="EMBL" id="KHQ50895.1"/>
    </source>
</evidence>
<evidence type="ECO:0000256" key="7">
    <source>
        <dbReference type="RuleBase" id="RU363032"/>
    </source>
</evidence>
<evidence type="ECO:0000256" key="4">
    <source>
        <dbReference type="ARBA" id="ARBA00022692"/>
    </source>
</evidence>
<feature type="transmembrane region" description="Helical" evidence="7">
    <location>
        <begin position="274"/>
        <end position="300"/>
    </location>
</feature>
<dbReference type="Proteomes" id="UP000030960">
    <property type="component" value="Unassembled WGS sequence"/>
</dbReference>
<evidence type="ECO:0000256" key="3">
    <source>
        <dbReference type="ARBA" id="ARBA00022475"/>
    </source>
</evidence>
<dbReference type="STRING" id="561184.SAMN05216376_10454"/>
<dbReference type="GO" id="GO:0055085">
    <property type="term" value="P:transmembrane transport"/>
    <property type="evidence" value="ECO:0007669"/>
    <property type="project" value="InterPro"/>
</dbReference>
<accession>A0A0B3RHY1</accession>
<feature type="transmembrane region" description="Helical" evidence="7">
    <location>
        <begin position="135"/>
        <end position="156"/>
    </location>
</feature>